<dbReference type="GO" id="GO:0008379">
    <property type="term" value="F:thioredoxin peroxidase activity"/>
    <property type="evidence" value="ECO:0007669"/>
    <property type="project" value="UniProtKB-UniRule"/>
</dbReference>
<keyword evidence="5 6" id="KW-0676">Redox-active center</keyword>
<dbReference type="CDD" id="cd03014">
    <property type="entry name" value="PRX_Atyp2cys"/>
    <property type="match status" value="1"/>
</dbReference>
<dbReference type="NCBIfam" id="NF001808">
    <property type="entry name" value="PRK00522.1"/>
    <property type="match status" value="1"/>
</dbReference>
<dbReference type="AlphaFoldDB" id="A0A839UJB6"/>
<comment type="miscellaneous">
    <text evidence="6">The active site is a conserved redox-active cysteine residue, the peroxidatic cysteine (C(P)), which makes the nucleophilic attack on the peroxide substrate. The peroxide oxidizes the C(P)-SH to cysteine sulfenic acid (C(P)-SOH), which then reacts with another cysteine residue, the resolving cysteine (C(R)), to form a disulfide bridge. The disulfide is subsequently reduced by an appropriate electron donor to complete the catalytic cycle. In this atypical 2-Cys peroxiredoxin, C(R) is present in the same subunit to form an intramolecular disulfide. The disulfide is subsequently reduced by thioredoxin.</text>
</comment>
<evidence type="ECO:0000256" key="5">
    <source>
        <dbReference type="ARBA" id="ARBA00023284"/>
    </source>
</evidence>
<dbReference type="PANTHER" id="PTHR43110">
    <property type="entry name" value="THIOL PEROXIDASE"/>
    <property type="match status" value="1"/>
</dbReference>
<dbReference type="InterPro" id="IPR002065">
    <property type="entry name" value="TPX"/>
</dbReference>
<dbReference type="InterPro" id="IPR036249">
    <property type="entry name" value="Thioredoxin-like_sf"/>
</dbReference>
<dbReference type="Pfam" id="PF08534">
    <property type="entry name" value="Redoxin"/>
    <property type="match status" value="1"/>
</dbReference>
<name>A0A839UJB6_9GAMM</name>
<dbReference type="HAMAP" id="MF_00269">
    <property type="entry name" value="Tpx"/>
    <property type="match status" value="1"/>
</dbReference>
<evidence type="ECO:0000256" key="1">
    <source>
        <dbReference type="ARBA" id="ARBA00022559"/>
    </source>
</evidence>
<keyword evidence="9" id="KW-1185">Reference proteome</keyword>
<dbReference type="Proteomes" id="UP000559987">
    <property type="component" value="Unassembled WGS sequence"/>
</dbReference>
<dbReference type="PANTHER" id="PTHR43110:SF1">
    <property type="entry name" value="THIOL PEROXIDASE"/>
    <property type="match status" value="1"/>
</dbReference>
<sequence>MATVTLHGNPFETVGSLPEVGSSAPAFTLAKADLSDVSLSDFAGKRVVLNIFPSIDTATCATSVREFNSKAAALDNVVVVCVSADLPFALGRFCGAEGISNVVTASSFRASFGDDYGVAFKTGPLAQLLSRAVVVINTEGKVVYTQQVAETGDEPDYAAALSALG</sequence>
<comment type="subunit">
    <text evidence="6">Homodimer.</text>
</comment>
<comment type="function">
    <text evidence="6">Thiol-specific peroxidase that catalyzes the reduction of hydrogen peroxide and organic hydroperoxides to water and alcohols, respectively. Plays a role in cell protection against oxidative stress by detoxifying peroxides.</text>
</comment>
<organism evidence="8 9">
    <name type="scientific">Simiduia aestuariiviva</name>
    <dbReference type="NCBI Taxonomy" id="1510459"/>
    <lineage>
        <taxon>Bacteria</taxon>
        <taxon>Pseudomonadati</taxon>
        <taxon>Pseudomonadota</taxon>
        <taxon>Gammaproteobacteria</taxon>
        <taxon>Cellvibrionales</taxon>
        <taxon>Cellvibrionaceae</taxon>
        <taxon>Simiduia</taxon>
    </lineage>
</organism>
<feature type="domain" description="Thioredoxin" evidence="7">
    <location>
        <begin position="18"/>
        <end position="165"/>
    </location>
</feature>
<evidence type="ECO:0000313" key="8">
    <source>
        <dbReference type="EMBL" id="MBB3167952.1"/>
    </source>
</evidence>
<dbReference type="InterPro" id="IPR018219">
    <property type="entry name" value="Tpx_CS"/>
</dbReference>
<dbReference type="PROSITE" id="PS01265">
    <property type="entry name" value="TPX"/>
    <property type="match status" value="1"/>
</dbReference>
<proteinExistence type="inferred from homology"/>
<dbReference type="SUPFAM" id="SSF52833">
    <property type="entry name" value="Thioredoxin-like"/>
    <property type="match status" value="1"/>
</dbReference>
<feature type="active site" description="Cysteine sulfenic acid (-SOH) intermediate" evidence="6">
    <location>
        <position position="60"/>
    </location>
</feature>
<evidence type="ECO:0000256" key="3">
    <source>
        <dbReference type="ARBA" id="ARBA00023002"/>
    </source>
</evidence>
<feature type="disulfide bond" description="Redox-active" evidence="6">
    <location>
        <begin position="60"/>
        <end position="94"/>
    </location>
</feature>
<comment type="similarity">
    <text evidence="6">Belongs to the peroxiredoxin family. Tpx subfamily.</text>
</comment>
<dbReference type="Gene3D" id="3.40.30.10">
    <property type="entry name" value="Glutaredoxin"/>
    <property type="match status" value="1"/>
</dbReference>
<accession>A0A839UJB6</accession>
<dbReference type="EMBL" id="JACHXZ010000001">
    <property type="protein sequence ID" value="MBB3167952.1"/>
    <property type="molecule type" value="Genomic_DNA"/>
</dbReference>
<gene>
    <name evidence="6" type="primary">tpx</name>
    <name evidence="8" type="ORF">FHS30_001128</name>
</gene>
<comment type="caution">
    <text evidence="8">The sequence shown here is derived from an EMBL/GenBank/DDBJ whole genome shotgun (WGS) entry which is preliminary data.</text>
</comment>
<reference evidence="8 9" key="1">
    <citation type="submission" date="2020-08" db="EMBL/GenBank/DDBJ databases">
        <title>Genomic Encyclopedia of Type Strains, Phase III (KMG-III): the genomes of soil and plant-associated and newly described type strains.</title>
        <authorList>
            <person name="Whitman W."/>
        </authorList>
    </citation>
    <scope>NUCLEOTIDE SEQUENCE [LARGE SCALE GENOMIC DNA]</scope>
    <source>
        <strain evidence="8 9">CECT 8571</strain>
    </source>
</reference>
<evidence type="ECO:0000256" key="6">
    <source>
        <dbReference type="HAMAP-Rule" id="MF_00269"/>
    </source>
</evidence>
<evidence type="ECO:0000259" key="7">
    <source>
        <dbReference type="PROSITE" id="PS51352"/>
    </source>
</evidence>
<evidence type="ECO:0000256" key="2">
    <source>
        <dbReference type="ARBA" id="ARBA00022862"/>
    </source>
</evidence>
<keyword evidence="1 6" id="KW-0575">Peroxidase</keyword>
<protein>
    <recommendedName>
        <fullName evidence="6">Thiol peroxidase</fullName>
        <shortName evidence="6">Tpx</shortName>
        <ecNumber evidence="6">1.11.1.24</ecNumber>
    </recommendedName>
    <alternativeName>
        <fullName evidence="6">Peroxiredoxin tpx</fullName>
        <shortName evidence="6">Prx</shortName>
    </alternativeName>
    <alternativeName>
        <fullName evidence="6">Thioredoxin peroxidase</fullName>
    </alternativeName>
    <alternativeName>
        <fullName evidence="6">Thioredoxin-dependent peroxiredoxin</fullName>
    </alternativeName>
</protein>
<dbReference type="EC" id="1.11.1.24" evidence="6"/>
<dbReference type="InterPro" id="IPR013766">
    <property type="entry name" value="Thioredoxin_domain"/>
</dbReference>
<dbReference type="InterPro" id="IPR013740">
    <property type="entry name" value="Redoxin"/>
</dbReference>
<comment type="catalytic activity">
    <reaction evidence="6">
        <text>a hydroperoxide + [thioredoxin]-dithiol = an alcohol + [thioredoxin]-disulfide + H2O</text>
        <dbReference type="Rhea" id="RHEA:62620"/>
        <dbReference type="Rhea" id="RHEA-COMP:10698"/>
        <dbReference type="Rhea" id="RHEA-COMP:10700"/>
        <dbReference type="ChEBI" id="CHEBI:15377"/>
        <dbReference type="ChEBI" id="CHEBI:29950"/>
        <dbReference type="ChEBI" id="CHEBI:30879"/>
        <dbReference type="ChEBI" id="CHEBI:35924"/>
        <dbReference type="ChEBI" id="CHEBI:50058"/>
        <dbReference type="EC" id="1.11.1.24"/>
    </reaction>
</comment>
<evidence type="ECO:0000313" key="9">
    <source>
        <dbReference type="Proteomes" id="UP000559987"/>
    </source>
</evidence>
<dbReference type="InterPro" id="IPR050455">
    <property type="entry name" value="Tpx_Peroxidase_subfamily"/>
</dbReference>
<dbReference type="RefSeq" id="WP_183909096.1">
    <property type="nucleotide sequence ID" value="NZ_JACHXZ010000001.1"/>
</dbReference>
<keyword evidence="2 6" id="KW-0049">Antioxidant</keyword>
<evidence type="ECO:0000256" key="4">
    <source>
        <dbReference type="ARBA" id="ARBA00023157"/>
    </source>
</evidence>
<keyword evidence="4 6" id="KW-1015">Disulfide bond</keyword>
<dbReference type="PROSITE" id="PS51352">
    <property type="entry name" value="THIOREDOXIN_2"/>
    <property type="match status" value="1"/>
</dbReference>
<keyword evidence="3 6" id="KW-0560">Oxidoreductase</keyword>